<dbReference type="EMBL" id="MU970078">
    <property type="protein sequence ID" value="KAK9322384.1"/>
    <property type="molecule type" value="Genomic_DNA"/>
</dbReference>
<evidence type="ECO:0000313" key="2">
    <source>
        <dbReference type="Proteomes" id="UP001489719"/>
    </source>
</evidence>
<keyword evidence="2" id="KW-1185">Reference proteome</keyword>
<accession>A0ACC3TMJ7</accession>
<gene>
    <name evidence="1" type="ORF">V1517DRAFT_323640</name>
</gene>
<sequence>MTEFPRSYTKNIRILDLTNLADVFADVERKYNDNLIAGRPTGPRYATLKSFLLDRERPFPACCPNAEELRIGSDIVDGQTSMITCLRYLSKLRTLDVRCASVGLGSFSGITARSNCPRLTELKIECSETLEQENVHIANFLKSLRQCSLTNVSITGLTQSASLKKVMEGLNLHCGSLKSLRLVGFSKLILGLLPAVGFMPYLENLEVVTTSRTPLSAKSREEFANWLMFLPSLTSITIKGHDADYLIHKALARPLNLIKKVDMTTTRREDVPMHQYDLFFRSLAACEVITDLSLRDDYFQWCEGAIVRCCSSVKHLSTLRTMNLHIHGMTEMDLIDILHSLPDVEEISVSLGISDRTLRRLARNTVVRNVVSSRYPSCVSVHELVKLFEIRDRDDAIPIVISMEGGSRLLHAQQELLRSARESWGSEMKHVYSIDGPSSAEIMEYSNIACPCLSSAKLSEVLAETNIPSLRKYSTSSDLSSLPESSDGDSEERSQFAPPRLLYRGSPLPANDDDGLFAEDEDSEDENDKKDLDFDFDMII</sequence>
<proteinExistence type="predicted"/>
<reference evidence="2" key="1">
    <citation type="journal article" date="2024" name="Front. Bioeng. Biotechnol.">
        <title>Genome-scale model development and genomic sequencing of the oleaginous clade Lipomyces.</title>
        <authorList>
            <person name="Czajka J.J."/>
            <person name="Han Y."/>
            <person name="Kim J."/>
            <person name="Mondo S.J."/>
            <person name="Hofstad B.A."/>
            <person name="Robles A."/>
            <person name="Haridas S."/>
            <person name="Riley R."/>
            <person name="LaButti K."/>
            <person name="Pangilinan J."/>
            <person name="Andreopoulos W."/>
            <person name="Lipzen A."/>
            <person name="Yan J."/>
            <person name="Wang M."/>
            <person name="Ng V."/>
            <person name="Grigoriev I.V."/>
            <person name="Spatafora J.W."/>
            <person name="Magnuson J.K."/>
            <person name="Baker S.E."/>
            <person name="Pomraning K.R."/>
        </authorList>
    </citation>
    <scope>NUCLEOTIDE SEQUENCE [LARGE SCALE GENOMIC DNA]</scope>
    <source>
        <strain evidence="2">CBS 10300</strain>
    </source>
</reference>
<dbReference type="Proteomes" id="UP001489719">
    <property type="component" value="Unassembled WGS sequence"/>
</dbReference>
<evidence type="ECO:0000313" key="1">
    <source>
        <dbReference type="EMBL" id="KAK9322384.1"/>
    </source>
</evidence>
<comment type="caution">
    <text evidence="1">The sequence shown here is derived from an EMBL/GenBank/DDBJ whole genome shotgun (WGS) entry which is preliminary data.</text>
</comment>
<organism evidence="1 2">
    <name type="scientific">Lipomyces orientalis</name>
    <dbReference type="NCBI Taxonomy" id="1233043"/>
    <lineage>
        <taxon>Eukaryota</taxon>
        <taxon>Fungi</taxon>
        <taxon>Dikarya</taxon>
        <taxon>Ascomycota</taxon>
        <taxon>Saccharomycotina</taxon>
        <taxon>Lipomycetes</taxon>
        <taxon>Lipomycetales</taxon>
        <taxon>Lipomycetaceae</taxon>
        <taxon>Lipomyces</taxon>
    </lineage>
</organism>
<name>A0ACC3TMJ7_9ASCO</name>
<protein>
    <submittedName>
        <fullName evidence="1">Uncharacterized protein</fullName>
    </submittedName>
</protein>